<comment type="caution">
    <text evidence="7">The sequence shown here is derived from an EMBL/GenBank/DDBJ whole genome shotgun (WGS) entry which is preliminary data.</text>
</comment>
<dbReference type="GO" id="GO:0003677">
    <property type="term" value="F:DNA binding"/>
    <property type="evidence" value="ECO:0007669"/>
    <property type="project" value="UniProtKB-KW"/>
</dbReference>
<keyword evidence="2" id="KW-0479">Metal-binding</keyword>
<feature type="domain" description="Zn(2)-C6 fungal-type" evidence="6">
    <location>
        <begin position="38"/>
        <end position="70"/>
    </location>
</feature>
<dbReference type="GO" id="GO:0006351">
    <property type="term" value="P:DNA-templated transcription"/>
    <property type="evidence" value="ECO:0007669"/>
    <property type="project" value="InterPro"/>
</dbReference>
<dbReference type="GO" id="GO:0005634">
    <property type="term" value="C:nucleus"/>
    <property type="evidence" value="ECO:0007669"/>
    <property type="project" value="UniProtKB-SubCell"/>
</dbReference>
<dbReference type="Pfam" id="PF00172">
    <property type="entry name" value="Zn_clus"/>
    <property type="match status" value="1"/>
</dbReference>
<dbReference type="Proteomes" id="UP001221757">
    <property type="component" value="Unassembled WGS sequence"/>
</dbReference>
<keyword evidence="4" id="KW-0539">Nucleus</keyword>
<dbReference type="InterPro" id="IPR007219">
    <property type="entry name" value="XnlR_reg_dom"/>
</dbReference>
<dbReference type="PANTHER" id="PTHR46910:SF3">
    <property type="entry name" value="HALOTOLERANCE PROTEIN 9-RELATED"/>
    <property type="match status" value="1"/>
</dbReference>
<reference evidence="7" key="1">
    <citation type="submission" date="2023-03" db="EMBL/GenBank/DDBJ databases">
        <title>Massive genome expansion in bonnet fungi (Mycena s.s.) driven by repeated elements and novel gene families across ecological guilds.</title>
        <authorList>
            <consortium name="Lawrence Berkeley National Laboratory"/>
            <person name="Harder C.B."/>
            <person name="Miyauchi S."/>
            <person name="Viragh M."/>
            <person name="Kuo A."/>
            <person name="Thoen E."/>
            <person name="Andreopoulos B."/>
            <person name="Lu D."/>
            <person name="Skrede I."/>
            <person name="Drula E."/>
            <person name="Henrissat B."/>
            <person name="Morin E."/>
            <person name="Kohler A."/>
            <person name="Barry K."/>
            <person name="LaButti K."/>
            <person name="Morin E."/>
            <person name="Salamov A."/>
            <person name="Lipzen A."/>
            <person name="Mereny Z."/>
            <person name="Hegedus B."/>
            <person name="Baldrian P."/>
            <person name="Stursova M."/>
            <person name="Weitz H."/>
            <person name="Taylor A."/>
            <person name="Grigoriev I.V."/>
            <person name="Nagy L.G."/>
            <person name="Martin F."/>
            <person name="Kauserud H."/>
        </authorList>
    </citation>
    <scope>NUCLEOTIDE SEQUENCE</scope>
    <source>
        <strain evidence="7">CBHHK067</strain>
    </source>
</reference>
<dbReference type="PROSITE" id="PS50048">
    <property type="entry name" value="ZN2_CY6_FUNGAL_2"/>
    <property type="match status" value="1"/>
</dbReference>
<dbReference type="GO" id="GO:0000981">
    <property type="term" value="F:DNA-binding transcription factor activity, RNA polymerase II-specific"/>
    <property type="evidence" value="ECO:0007669"/>
    <property type="project" value="InterPro"/>
</dbReference>
<evidence type="ECO:0000256" key="1">
    <source>
        <dbReference type="ARBA" id="ARBA00004123"/>
    </source>
</evidence>
<dbReference type="SUPFAM" id="SSF57701">
    <property type="entry name" value="Zn2/Cys6 DNA-binding domain"/>
    <property type="match status" value="1"/>
</dbReference>
<evidence type="ECO:0000256" key="3">
    <source>
        <dbReference type="ARBA" id="ARBA00023125"/>
    </source>
</evidence>
<gene>
    <name evidence="7" type="ORF">B0H17DRAFT_413741</name>
</gene>
<dbReference type="InterPro" id="IPR001138">
    <property type="entry name" value="Zn2Cys6_DnaBD"/>
</dbReference>
<dbReference type="InterPro" id="IPR036864">
    <property type="entry name" value="Zn2-C6_fun-type_DNA-bd_sf"/>
</dbReference>
<name>A0AAD7DPD0_MYCRO</name>
<accession>A0AAD7DPD0</accession>
<comment type="subcellular location">
    <subcellularLocation>
        <location evidence="1">Nucleus</location>
    </subcellularLocation>
</comment>
<evidence type="ECO:0000259" key="6">
    <source>
        <dbReference type="PROSITE" id="PS50048"/>
    </source>
</evidence>
<dbReference type="InterPro" id="IPR050987">
    <property type="entry name" value="AtrR-like"/>
</dbReference>
<dbReference type="Gene3D" id="4.10.240.10">
    <property type="entry name" value="Zn(2)-C6 fungal-type DNA-binding domain"/>
    <property type="match status" value="1"/>
</dbReference>
<dbReference type="Pfam" id="PF04082">
    <property type="entry name" value="Fungal_trans"/>
    <property type="match status" value="1"/>
</dbReference>
<feature type="region of interest" description="Disordered" evidence="5">
    <location>
        <begin position="115"/>
        <end position="139"/>
    </location>
</feature>
<sequence>MSGEEAFPPNSLDNSRRDEDASPPSPSQPSKARKLPRSCDFCRHRKIRCDGHNRPDGCFNCLAFGSPCTYIRPNKKRGPKNRLVEELRQKNAALEAQLRSLSVCSLCAQPLKSQPDQEASTSASIFQDSSSDGNNSDIVEPAHAEDDFAHVGLADHFRTLRIKAQALDDKFFGSSSSFVLVSNAIVAKEKYLGRPAPQHSRNPLYWEVLPWEKEIYDQEPKYVYPPSNLIASLLDLYFKNVYPILPVVHRPTFERHVAEGLHLKNTQFGAMLLAVLGVASRYSNDPRVFVDGDVSLSAGWKFVKQVQIVRKSFIPTLHDVQFYCLMTLFSVGTSAPQASWLYLGLGIRSIQQRGEHRRKRKERIFDAEEEQWNRAFWSVFYLDRMVCLFLGRPAGIHPEDYDVDLPLEVDDEYWDQGFVQPPGKPSVFSFFVCHVRLCEILGDALCQLYASKKAKVLRGSSRPEWEQRIVAELDSAMNNWFNTVPPHLHWDPDRTPDVFFDQSAVLYTTYHYIQIAIHRQYIFKATTSASASLSICTSAARSALHIANVWITKAERLPPEPFPMNSVFVSGIILLLNLFTTKRAGLSPEKNRDMEEVGMAMEFLKFTASRWQPAGRLLELLQELKSLDGPLSVKWAAKNERQPAGASASKSEPTMVSRETPPAFNQSAFDELYPTHELSFESDLWNGTVPSNGSYNDPETGIILQQLLADTAEFDSVNLSTENGSSGFANSIFDDSELASLWTAAPTNLASIGSWNAYLETGMMVDYSGTLDPPTS</sequence>
<feature type="compositionally biased region" description="Polar residues" evidence="5">
    <location>
        <begin position="115"/>
        <end position="137"/>
    </location>
</feature>
<dbReference type="PANTHER" id="PTHR46910">
    <property type="entry name" value="TRANSCRIPTION FACTOR PDR1"/>
    <property type="match status" value="1"/>
</dbReference>
<dbReference type="GO" id="GO:0008270">
    <property type="term" value="F:zinc ion binding"/>
    <property type="evidence" value="ECO:0007669"/>
    <property type="project" value="InterPro"/>
</dbReference>
<keyword evidence="8" id="KW-1185">Reference proteome</keyword>
<dbReference type="PROSITE" id="PS00463">
    <property type="entry name" value="ZN2_CY6_FUNGAL_1"/>
    <property type="match status" value="1"/>
</dbReference>
<evidence type="ECO:0000313" key="8">
    <source>
        <dbReference type="Proteomes" id="UP001221757"/>
    </source>
</evidence>
<feature type="region of interest" description="Disordered" evidence="5">
    <location>
        <begin position="638"/>
        <end position="660"/>
    </location>
</feature>
<dbReference type="CDD" id="cd00067">
    <property type="entry name" value="GAL4"/>
    <property type="match status" value="1"/>
</dbReference>
<dbReference type="EMBL" id="JARKIE010000036">
    <property type="protein sequence ID" value="KAJ7696002.1"/>
    <property type="molecule type" value="Genomic_DNA"/>
</dbReference>
<dbReference type="SMART" id="SM00906">
    <property type="entry name" value="Fungal_trans"/>
    <property type="match status" value="1"/>
</dbReference>
<feature type="region of interest" description="Disordered" evidence="5">
    <location>
        <begin position="1"/>
        <end position="34"/>
    </location>
</feature>
<evidence type="ECO:0000313" key="7">
    <source>
        <dbReference type="EMBL" id="KAJ7696002.1"/>
    </source>
</evidence>
<dbReference type="CDD" id="cd12148">
    <property type="entry name" value="fungal_TF_MHR"/>
    <property type="match status" value="1"/>
</dbReference>
<evidence type="ECO:0000256" key="4">
    <source>
        <dbReference type="ARBA" id="ARBA00023242"/>
    </source>
</evidence>
<keyword evidence="3" id="KW-0238">DNA-binding</keyword>
<dbReference type="AlphaFoldDB" id="A0AAD7DPD0"/>
<dbReference type="SMART" id="SM00066">
    <property type="entry name" value="GAL4"/>
    <property type="match status" value="1"/>
</dbReference>
<evidence type="ECO:0000256" key="2">
    <source>
        <dbReference type="ARBA" id="ARBA00022723"/>
    </source>
</evidence>
<evidence type="ECO:0000256" key="5">
    <source>
        <dbReference type="SAM" id="MobiDB-lite"/>
    </source>
</evidence>
<proteinExistence type="predicted"/>
<organism evidence="7 8">
    <name type="scientific">Mycena rosella</name>
    <name type="common">Pink bonnet</name>
    <name type="synonym">Agaricus rosellus</name>
    <dbReference type="NCBI Taxonomy" id="1033263"/>
    <lineage>
        <taxon>Eukaryota</taxon>
        <taxon>Fungi</taxon>
        <taxon>Dikarya</taxon>
        <taxon>Basidiomycota</taxon>
        <taxon>Agaricomycotina</taxon>
        <taxon>Agaricomycetes</taxon>
        <taxon>Agaricomycetidae</taxon>
        <taxon>Agaricales</taxon>
        <taxon>Marasmiineae</taxon>
        <taxon>Mycenaceae</taxon>
        <taxon>Mycena</taxon>
    </lineage>
</organism>
<protein>
    <submittedName>
        <fullName evidence="7">Fungal-specific transcription factor domain-containing protein</fullName>
    </submittedName>
</protein>